<dbReference type="EMBL" id="GBRH01171844">
    <property type="protein sequence ID" value="JAE26052.1"/>
    <property type="molecule type" value="Transcribed_RNA"/>
</dbReference>
<protein>
    <submittedName>
        <fullName evidence="1">Uncharacterized protein</fullName>
    </submittedName>
</protein>
<reference evidence="1" key="1">
    <citation type="submission" date="2014-09" db="EMBL/GenBank/DDBJ databases">
        <authorList>
            <person name="Magalhaes I.L.F."/>
            <person name="Oliveira U."/>
            <person name="Santos F.R."/>
            <person name="Vidigal T.H.D.A."/>
            <person name="Brescovit A.D."/>
            <person name="Santos A.J."/>
        </authorList>
    </citation>
    <scope>NUCLEOTIDE SEQUENCE</scope>
    <source>
        <tissue evidence="1">Shoot tissue taken approximately 20 cm above the soil surface</tissue>
    </source>
</reference>
<accession>A0A0A9GNJ0</accession>
<evidence type="ECO:0000313" key="1">
    <source>
        <dbReference type="EMBL" id="JAE26052.1"/>
    </source>
</evidence>
<proteinExistence type="predicted"/>
<sequence>MILSVSFAHHNLVSCSIFLFGEHGMPPSTAHFPYILKPCTFCIFSLPTPSIPAFGAVAGGVTPPASSDADDIAAAGGRPGRAQPDVMLREVPADAIWATARAREGKKIRLRRGLSRRRQR</sequence>
<name>A0A0A9GNJ0_ARUDO</name>
<dbReference type="AlphaFoldDB" id="A0A0A9GNJ0"/>
<organism evidence="1">
    <name type="scientific">Arundo donax</name>
    <name type="common">Giant reed</name>
    <name type="synonym">Donax arundinaceus</name>
    <dbReference type="NCBI Taxonomy" id="35708"/>
    <lineage>
        <taxon>Eukaryota</taxon>
        <taxon>Viridiplantae</taxon>
        <taxon>Streptophyta</taxon>
        <taxon>Embryophyta</taxon>
        <taxon>Tracheophyta</taxon>
        <taxon>Spermatophyta</taxon>
        <taxon>Magnoliopsida</taxon>
        <taxon>Liliopsida</taxon>
        <taxon>Poales</taxon>
        <taxon>Poaceae</taxon>
        <taxon>PACMAD clade</taxon>
        <taxon>Arundinoideae</taxon>
        <taxon>Arundineae</taxon>
        <taxon>Arundo</taxon>
    </lineage>
</organism>
<reference evidence="1" key="2">
    <citation type="journal article" date="2015" name="Data Brief">
        <title>Shoot transcriptome of the giant reed, Arundo donax.</title>
        <authorList>
            <person name="Barrero R.A."/>
            <person name="Guerrero F.D."/>
            <person name="Moolhuijzen P."/>
            <person name="Goolsby J.A."/>
            <person name="Tidwell J."/>
            <person name="Bellgard S.E."/>
            <person name="Bellgard M.I."/>
        </authorList>
    </citation>
    <scope>NUCLEOTIDE SEQUENCE</scope>
    <source>
        <tissue evidence="1">Shoot tissue taken approximately 20 cm above the soil surface</tissue>
    </source>
</reference>